<keyword evidence="3" id="KW-1185">Reference proteome</keyword>
<evidence type="ECO:0000313" key="2">
    <source>
        <dbReference type="EMBL" id="MDP5276126.1"/>
    </source>
</evidence>
<reference evidence="2 3" key="1">
    <citation type="submission" date="2023-08" db="EMBL/GenBank/DDBJ databases">
        <authorList>
            <person name="Park J.-S."/>
        </authorList>
    </citation>
    <scope>NUCLEOTIDE SEQUENCE [LARGE SCALE GENOMIC DNA]</scope>
    <source>
        <strain evidence="2 3">2205SS18-9</strain>
    </source>
</reference>
<dbReference type="InterPro" id="IPR002586">
    <property type="entry name" value="CobQ/CobB/MinD/ParA_Nub-bd_dom"/>
</dbReference>
<dbReference type="EMBL" id="JAVAMP010000012">
    <property type="protein sequence ID" value="MDP5276126.1"/>
    <property type="molecule type" value="Genomic_DNA"/>
</dbReference>
<dbReference type="Proteomes" id="UP001231941">
    <property type="component" value="Unassembled WGS sequence"/>
</dbReference>
<feature type="domain" description="CobQ/CobB/MinD/ParA nucleotide binding" evidence="1">
    <location>
        <begin position="158"/>
        <end position="375"/>
    </location>
</feature>
<dbReference type="InterPro" id="IPR027417">
    <property type="entry name" value="P-loop_NTPase"/>
</dbReference>
<protein>
    <submittedName>
        <fullName evidence="2">AAA family ATPase</fullName>
    </submittedName>
</protein>
<sequence>MNILLCGESVFVEELTSIITENNHNVVAIATSVAQSADFLKTSGYDAVLIGFNEEESYALLQDFKPDNHIRVWVSIIDFNLNIWKKFATLGAIAISRGTESESISKYKPSELNTVSSKTSINPDPEMEQIKKTDRKVRQERLEAKTAKVGVLKNRVFSVYSPKGGAGKTTVTTYLANIIGKHSGLKVCIIDLDHTREGSDIARKFGYFLVNDSPPNNVITNWATFPERDYRSWDKVSQYVTETSLNNLYFLSSPWNVEDVEFMTGDLIEKVTHILKQHFDIIIFDMSDDLRDNNTKALEISDNILFVTGADLDQIDISSGFTQRTVRKLNLPIEKFRLVFNKVPNKIPYTLEESAQKIGLPQFASIPYDPEVEKYRTTKLGINEDLSKTPFGFAVYRLAQEILPEGAITKKHNKRPWFLRLFKRKGVV</sequence>
<accession>A0ABT9J3D5</accession>
<dbReference type="Gene3D" id="3.40.50.300">
    <property type="entry name" value="P-loop containing nucleotide triphosphate hydrolases"/>
    <property type="match status" value="1"/>
</dbReference>
<proteinExistence type="predicted"/>
<gene>
    <name evidence="2" type="ORF">Q5Y73_18670</name>
</gene>
<dbReference type="RefSeq" id="WP_305993437.1">
    <property type="nucleotide sequence ID" value="NZ_JAVAMP010000012.1"/>
</dbReference>
<dbReference type="SUPFAM" id="SSF52540">
    <property type="entry name" value="P-loop containing nucleoside triphosphate hydrolases"/>
    <property type="match status" value="1"/>
</dbReference>
<comment type="caution">
    <text evidence="2">The sequence shown here is derived from an EMBL/GenBank/DDBJ whole genome shotgun (WGS) entry which is preliminary data.</text>
</comment>
<organism evidence="2 3">
    <name type="scientific">Chengkuizengella axinellae</name>
    <dbReference type="NCBI Taxonomy" id="3064388"/>
    <lineage>
        <taxon>Bacteria</taxon>
        <taxon>Bacillati</taxon>
        <taxon>Bacillota</taxon>
        <taxon>Bacilli</taxon>
        <taxon>Bacillales</taxon>
        <taxon>Paenibacillaceae</taxon>
        <taxon>Chengkuizengella</taxon>
    </lineage>
</organism>
<evidence type="ECO:0000313" key="3">
    <source>
        <dbReference type="Proteomes" id="UP001231941"/>
    </source>
</evidence>
<dbReference type="Pfam" id="PF01656">
    <property type="entry name" value="CbiA"/>
    <property type="match status" value="1"/>
</dbReference>
<evidence type="ECO:0000259" key="1">
    <source>
        <dbReference type="Pfam" id="PF01656"/>
    </source>
</evidence>
<dbReference type="PANTHER" id="PTHR43384">
    <property type="entry name" value="SEPTUM SITE-DETERMINING PROTEIN MIND HOMOLOG, CHLOROPLASTIC-RELATED"/>
    <property type="match status" value="1"/>
</dbReference>
<name>A0ABT9J3D5_9BACL</name>
<dbReference type="InterPro" id="IPR050625">
    <property type="entry name" value="ParA/MinD_ATPase"/>
</dbReference>
<dbReference type="PANTHER" id="PTHR43384:SF13">
    <property type="entry name" value="SLR0110 PROTEIN"/>
    <property type="match status" value="1"/>
</dbReference>